<evidence type="ECO:0000313" key="3">
    <source>
        <dbReference type="Proteomes" id="UP000095283"/>
    </source>
</evidence>
<keyword evidence="3" id="KW-1185">Reference proteome</keyword>
<organism evidence="3 4">
    <name type="scientific">Heterorhabditis bacteriophora</name>
    <name type="common">Entomopathogenic nematode worm</name>
    <dbReference type="NCBI Taxonomy" id="37862"/>
    <lineage>
        <taxon>Eukaryota</taxon>
        <taxon>Metazoa</taxon>
        <taxon>Ecdysozoa</taxon>
        <taxon>Nematoda</taxon>
        <taxon>Chromadorea</taxon>
        <taxon>Rhabditida</taxon>
        <taxon>Rhabditina</taxon>
        <taxon>Rhabditomorpha</taxon>
        <taxon>Strongyloidea</taxon>
        <taxon>Heterorhabditidae</taxon>
        <taxon>Heterorhabditis</taxon>
    </lineage>
</organism>
<sequence length="89" mass="9509">MQVDLFVLMPLFTTLASAPVAHSARSPIELMQHMVAGTMNGSPAPPIPAGINGGMMMMNVRPTAYRTPPIGQNTLMHSVMPDPQGVHED</sequence>
<keyword evidence="2" id="KW-0732">Signal</keyword>
<evidence type="ECO:0000256" key="1">
    <source>
        <dbReference type="SAM" id="MobiDB-lite"/>
    </source>
</evidence>
<evidence type="ECO:0000313" key="4">
    <source>
        <dbReference type="WBParaSite" id="Hba_07419"/>
    </source>
</evidence>
<feature type="chain" id="PRO_5009310748" evidence="2">
    <location>
        <begin position="24"/>
        <end position="89"/>
    </location>
</feature>
<name>A0A1I7WQG8_HETBA</name>
<accession>A0A1I7WQG8</accession>
<dbReference type="WBParaSite" id="Hba_07419">
    <property type="protein sequence ID" value="Hba_07419"/>
    <property type="gene ID" value="Hba_07419"/>
</dbReference>
<feature type="signal peptide" evidence="2">
    <location>
        <begin position="1"/>
        <end position="23"/>
    </location>
</feature>
<reference evidence="4" key="1">
    <citation type="submission" date="2016-11" db="UniProtKB">
        <authorList>
            <consortium name="WormBaseParasite"/>
        </authorList>
    </citation>
    <scope>IDENTIFICATION</scope>
</reference>
<dbReference type="Proteomes" id="UP000095283">
    <property type="component" value="Unplaced"/>
</dbReference>
<proteinExistence type="predicted"/>
<protein>
    <submittedName>
        <fullName evidence="4">Secreted protein</fullName>
    </submittedName>
</protein>
<evidence type="ECO:0000256" key="2">
    <source>
        <dbReference type="SAM" id="SignalP"/>
    </source>
</evidence>
<dbReference type="AlphaFoldDB" id="A0A1I7WQG8"/>
<feature type="region of interest" description="Disordered" evidence="1">
    <location>
        <begin position="69"/>
        <end position="89"/>
    </location>
</feature>